<keyword evidence="5 13" id="KW-0349">Heme</keyword>
<evidence type="ECO:0000256" key="6">
    <source>
        <dbReference type="ARBA" id="ARBA00022723"/>
    </source>
</evidence>
<dbReference type="CDD" id="cd11056">
    <property type="entry name" value="CYP6-like"/>
    <property type="match status" value="1"/>
</dbReference>
<keyword evidence="7" id="KW-0256">Endoplasmic reticulum</keyword>
<evidence type="ECO:0000256" key="5">
    <source>
        <dbReference type="ARBA" id="ARBA00022617"/>
    </source>
</evidence>
<dbReference type="EMBL" id="AXCM01010168">
    <property type="status" value="NOT_ANNOTATED_CDS"/>
    <property type="molecule type" value="Genomic_DNA"/>
</dbReference>
<evidence type="ECO:0000256" key="13">
    <source>
        <dbReference type="PIRSR" id="PIRSR602401-1"/>
    </source>
</evidence>
<dbReference type="PANTHER" id="PTHR24292">
    <property type="entry name" value="CYTOCHROME P450"/>
    <property type="match status" value="1"/>
</dbReference>
<keyword evidence="12 15" id="KW-0472">Membrane</keyword>
<dbReference type="SUPFAM" id="SSF48264">
    <property type="entry name" value="Cytochrome P450"/>
    <property type="match status" value="1"/>
</dbReference>
<proteinExistence type="inferred from homology"/>
<dbReference type="GO" id="GO:0004497">
    <property type="term" value="F:monooxygenase activity"/>
    <property type="evidence" value="ECO:0007669"/>
    <property type="project" value="UniProtKB-KW"/>
</dbReference>
<dbReference type="GO" id="GO:0016705">
    <property type="term" value="F:oxidoreductase activity, acting on paired donors, with incorporation or reduction of molecular oxygen"/>
    <property type="evidence" value="ECO:0007669"/>
    <property type="project" value="InterPro"/>
</dbReference>
<evidence type="ECO:0000256" key="2">
    <source>
        <dbReference type="ARBA" id="ARBA00004174"/>
    </source>
</evidence>
<keyword evidence="6 13" id="KW-0479">Metal-binding</keyword>
<evidence type="ECO:0000256" key="15">
    <source>
        <dbReference type="SAM" id="Phobius"/>
    </source>
</evidence>
<evidence type="ECO:0000256" key="14">
    <source>
        <dbReference type="RuleBase" id="RU000461"/>
    </source>
</evidence>
<dbReference type="GO" id="GO:0020037">
    <property type="term" value="F:heme binding"/>
    <property type="evidence" value="ECO:0007669"/>
    <property type="project" value="InterPro"/>
</dbReference>
<comment type="cofactor">
    <cofactor evidence="1 13">
        <name>heme</name>
        <dbReference type="ChEBI" id="CHEBI:30413"/>
    </cofactor>
</comment>
<accession>A0A182MT54</accession>
<reference evidence="17" key="1">
    <citation type="submission" date="2013-09" db="EMBL/GenBank/DDBJ databases">
        <title>The Genome Sequence of Anopheles culicifacies species A.</title>
        <authorList>
            <consortium name="The Broad Institute Genomics Platform"/>
            <person name="Neafsey D.E."/>
            <person name="Besansky N."/>
            <person name="Howell P."/>
            <person name="Walton C."/>
            <person name="Young S.K."/>
            <person name="Zeng Q."/>
            <person name="Gargeya S."/>
            <person name="Fitzgerald M."/>
            <person name="Haas B."/>
            <person name="Abouelleil A."/>
            <person name="Allen A.W."/>
            <person name="Alvarado L."/>
            <person name="Arachchi H.M."/>
            <person name="Berlin A.M."/>
            <person name="Chapman S.B."/>
            <person name="Gainer-Dewar J."/>
            <person name="Goldberg J."/>
            <person name="Griggs A."/>
            <person name="Gujja S."/>
            <person name="Hansen M."/>
            <person name="Howarth C."/>
            <person name="Imamovic A."/>
            <person name="Ireland A."/>
            <person name="Larimer J."/>
            <person name="McCowan C."/>
            <person name="Murphy C."/>
            <person name="Pearson M."/>
            <person name="Poon T.W."/>
            <person name="Priest M."/>
            <person name="Roberts A."/>
            <person name="Saif S."/>
            <person name="Shea T."/>
            <person name="Sisk P."/>
            <person name="Sykes S."/>
            <person name="Wortman J."/>
            <person name="Nusbaum C."/>
            <person name="Birren B."/>
        </authorList>
    </citation>
    <scope>NUCLEOTIDE SEQUENCE [LARGE SCALE GENOMIC DNA]</scope>
    <source>
        <strain evidence="17">A-37</strain>
    </source>
</reference>
<evidence type="ECO:0000313" key="16">
    <source>
        <dbReference type="EnsemblMetazoa" id="ACUA025674-PA"/>
    </source>
</evidence>
<dbReference type="STRING" id="139723.A0A182MT54"/>
<dbReference type="PROSITE" id="PS00086">
    <property type="entry name" value="CYTOCHROME_P450"/>
    <property type="match status" value="1"/>
</dbReference>
<keyword evidence="9 14" id="KW-0560">Oxidoreductase</keyword>
<evidence type="ECO:0000256" key="8">
    <source>
        <dbReference type="ARBA" id="ARBA00022848"/>
    </source>
</evidence>
<dbReference type="GO" id="GO:0005789">
    <property type="term" value="C:endoplasmic reticulum membrane"/>
    <property type="evidence" value="ECO:0007669"/>
    <property type="project" value="UniProtKB-SubCell"/>
</dbReference>
<reference evidence="16" key="2">
    <citation type="submission" date="2020-05" db="UniProtKB">
        <authorList>
            <consortium name="EnsemblMetazoa"/>
        </authorList>
    </citation>
    <scope>IDENTIFICATION</scope>
    <source>
        <strain evidence="16">A-37</strain>
    </source>
</reference>
<dbReference type="FunFam" id="1.10.630.10:FF:000042">
    <property type="entry name" value="Cytochrome P450"/>
    <property type="match status" value="1"/>
</dbReference>
<dbReference type="InterPro" id="IPR002401">
    <property type="entry name" value="Cyt_P450_E_grp-I"/>
</dbReference>
<dbReference type="PRINTS" id="PR00463">
    <property type="entry name" value="EP450I"/>
</dbReference>
<keyword evidence="15" id="KW-0812">Transmembrane</keyword>
<keyword evidence="15" id="KW-1133">Transmembrane helix</keyword>
<name>A0A182MT54_9DIPT</name>
<dbReference type="Proteomes" id="UP000075883">
    <property type="component" value="Unassembled WGS sequence"/>
</dbReference>
<evidence type="ECO:0000256" key="12">
    <source>
        <dbReference type="ARBA" id="ARBA00023136"/>
    </source>
</evidence>
<evidence type="ECO:0000256" key="11">
    <source>
        <dbReference type="ARBA" id="ARBA00023033"/>
    </source>
</evidence>
<dbReference type="Pfam" id="PF00067">
    <property type="entry name" value="p450"/>
    <property type="match status" value="1"/>
</dbReference>
<keyword evidence="8" id="KW-0492">Microsome</keyword>
<evidence type="ECO:0008006" key="18">
    <source>
        <dbReference type="Google" id="ProtNLM"/>
    </source>
</evidence>
<dbReference type="GO" id="GO:0005506">
    <property type="term" value="F:iron ion binding"/>
    <property type="evidence" value="ECO:0007669"/>
    <property type="project" value="InterPro"/>
</dbReference>
<evidence type="ECO:0000256" key="4">
    <source>
        <dbReference type="ARBA" id="ARBA00010617"/>
    </source>
</evidence>
<dbReference type="InterPro" id="IPR050476">
    <property type="entry name" value="Insect_CytP450_Detox"/>
</dbReference>
<evidence type="ECO:0000313" key="17">
    <source>
        <dbReference type="Proteomes" id="UP000075883"/>
    </source>
</evidence>
<feature type="transmembrane region" description="Helical" evidence="15">
    <location>
        <begin position="6"/>
        <end position="22"/>
    </location>
</feature>
<organism evidence="16 17">
    <name type="scientific">Anopheles culicifacies</name>
    <dbReference type="NCBI Taxonomy" id="139723"/>
    <lineage>
        <taxon>Eukaryota</taxon>
        <taxon>Metazoa</taxon>
        <taxon>Ecdysozoa</taxon>
        <taxon>Arthropoda</taxon>
        <taxon>Hexapoda</taxon>
        <taxon>Insecta</taxon>
        <taxon>Pterygota</taxon>
        <taxon>Neoptera</taxon>
        <taxon>Endopterygota</taxon>
        <taxon>Diptera</taxon>
        <taxon>Nematocera</taxon>
        <taxon>Culicoidea</taxon>
        <taxon>Culicidae</taxon>
        <taxon>Anophelinae</taxon>
        <taxon>Anopheles</taxon>
        <taxon>culicifacies species complex</taxon>
    </lineage>
</organism>
<feature type="binding site" description="axial binding residue" evidence="13">
    <location>
        <position position="453"/>
    </location>
    <ligand>
        <name>heme</name>
        <dbReference type="ChEBI" id="CHEBI:30413"/>
    </ligand>
    <ligandPart>
        <name>Fe</name>
        <dbReference type="ChEBI" id="CHEBI:18248"/>
    </ligandPart>
</feature>
<keyword evidence="11 14" id="KW-0503">Monooxygenase</keyword>
<evidence type="ECO:0000256" key="1">
    <source>
        <dbReference type="ARBA" id="ARBA00001971"/>
    </source>
</evidence>
<dbReference type="InterPro" id="IPR036396">
    <property type="entry name" value="Cyt_P450_sf"/>
</dbReference>
<keyword evidence="17" id="KW-1185">Reference proteome</keyword>
<evidence type="ECO:0000256" key="3">
    <source>
        <dbReference type="ARBA" id="ARBA00004406"/>
    </source>
</evidence>
<keyword evidence="10 13" id="KW-0408">Iron</keyword>
<comment type="similarity">
    <text evidence="4 14">Belongs to the cytochrome P450 family.</text>
</comment>
<dbReference type="InterPro" id="IPR017972">
    <property type="entry name" value="Cyt_P450_CS"/>
</dbReference>
<dbReference type="InterPro" id="IPR001128">
    <property type="entry name" value="Cyt_P450"/>
</dbReference>
<dbReference type="PANTHER" id="PTHR24292:SF100">
    <property type="entry name" value="CYTOCHROME P450 6A16, ISOFORM B-RELATED"/>
    <property type="match status" value="1"/>
</dbReference>
<dbReference type="Gene3D" id="1.10.630.10">
    <property type="entry name" value="Cytochrome P450"/>
    <property type="match status" value="1"/>
</dbReference>
<comment type="subcellular location">
    <subcellularLocation>
        <location evidence="3">Endoplasmic reticulum membrane</location>
        <topology evidence="3">Peripheral membrane protein</topology>
    </subcellularLocation>
    <subcellularLocation>
        <location evidence="2">Microsome membrane</location>
        <topology evidence="2">Peripheral membrane protein</topology>
    </subcellularLocation>
</comment>
<dbReference type="VEuPathDB" id="VectorBase:ACUA025674"/>
<dbReference type="AlphaFoldDB" id="A0A182MT54"/>
<dbReference type="EnsemblMetazoa" id="ACUA025674-RA">
    <property type="protein sequence ID" value="ACUA025674-PA"/>
    <property type="gene ID" value="ACUA025674"/>
</dbReference>
<feature type="transmembrane region" description="Helical" evidence="15">
    <location>
        <begin position="74"/>
        <end position="93"/>
    </location>
</feature>
<dbReference type="PRINTS" id="PR00385">
    <property type="entry name" value="P450"/>
</dbReference>
<evidence type="ECO:0000256" key="9">
    <source>
        <dbReference type="ARBA" id="ARBA00023002"/>
    </source>
</evidence>
<protein>
    <recommendedName>
        <fullName evidence="18">Cytochrome P450</fullName>
    </recommendedName>
</protein>
<evidence type="ECO:0000256" key="7">
    <source>
        <dbReference type="ARBA" id="ARBA00022824"/>
    </source>
</evidence>
<evidence type="ECO:0000256" key="10">
    <source>
        <dbReference type="ARBA" id="ARBA00023004"/>
    </source>
</evidence>
<sequence length="508" mass="58454">MTLLGVILLGVVLLLSVVYLFLRIRHSYWPKRGFPCMPNPSLLYGQMRGNGRTKHAAYVTQEIYNYAKDRGERFVGYSFFFMPLVMVCDIELVKTILVKDFTVFHDRGIYSNARTDPLSGNLFALEGHEWRELRQKLTPTFTSGRMKQMFGTMLKVAEELRKHLLKNVDQEIEMKDVLGRFTTDVIGTCVFGIECNTFDNPDSEFLKYSKRVFEHRLLPLVKMTFAMMFRNAATKLGVKVTDDDLEKFFLNLVHETVEYRERNDVQRNDFLNLLLQIKNKGSLEEQEGDRSVPHASGMTMNELAAQVFIFFVAGFETSSTVMNFCLYELAKNADIQERLREEINHAIEINGGELTYEVVMGQEYLGQVVNETLRKYPPLETTLRVTAQDYTIPGTDHVIPGKVGVQVPVFAIHRDPELYPDPECFDPGRFSSEECKNRPPYTFLPFGEGPRMCIGMRFGMMQIKVGLVTLLRSFRFFPTEQTPERIVFDPKSFILSPIGGNYLRVEQV</sequence>